<sequence length="71" mass="7167">MGMDDTNVPAADRAGEGTASGSSRLAVKIAILHGSAAALATVYTTTNSLAVTILTAVVAVGLAWMLDRHRG</sequence>
<dbReference type="KEGG" id="sci:B446_35653"/>
<keyword evidence="2" id="KW-1133">Transmembrane helix</keyword>
<feature type="region of interest" description="Disordered" evidence="1">
    <location>
        <begin position="1"/>
        <end position="22"/>
    </location>
</feature>
<geneLocation type="plasmid" evidence="3 4">
    <name>pSCO1</name>
</geneLocation>
<keyword evidence="4" id="KW-1185">Reference proteome</keyword>
<dbReference type="EMBL" id="CP006260">
    <property type="protein sequence ID" value="AGS73889.1"/>
    <property type="molecule type" value="Genomic_DNA"/>
</dbReference>
<evidence type="ECO:0000256" key="2">
    <source>
        <dbReference type="SAM" id="Phobius"/>
    </source>
</evidence>
<proteinExistence type="predicted"/>
<dbReference type="PATRIC" id="fig|1214242.5.peg.7268"/>
<keyword evidence="2" id="KW-0812">Transmembrane</keyword>
<name>S5VFA1_STRC3</name>
<dbReference type="HOGENOM" id="CLU_2738171_0_0_11"/>
<dbReference type="AlphaFoldDB" id="S5VFA1"/>
<evidence type="ECO:0000313" key="4">
    <source>
        <dbReference type="Proteomes" id="UP000015423"/>
    </source>
</evidence>
<organism evidence="3 4">
    <name type="scientific">Streptomyces collinus (strain DSM 40733 / Tue 365)</name>
    <dbReference type="NCBI Taxonomy" id="1214242"/>
    <lineage>
        <taxon>Bacteria</taxon>
        <taxon>Bacillati</taxon>
        <taxon>Actinomycetota</taxon>
        <taxon>Actinomycetes</taxon>
        <taxon>Kitasatosporales</taxon>
        <taxon>Streptomycetaceae</taxon>
        <taxon>Streptomyces</taxon>
    </lineage>
</organism>
<accession>S5VFA1</accession>
<gene>
    <name evidence="3" type="ORF">B446_35653</name>
</gene>
<reference evidence="3 4" key="1">
    <citation type="submission" date="2012-10" db="EMBL/GenBank/DDBJ databases">
        <title>The complete genome sequence of Streptomyces collinus Tu 365.</title>
        <authorList>
            <person name="Ruckert C."/>
            <person name="Szczepanowski R."/>
            <person name="Goesmann A."/>
            <person name="Pross E.K."/>
            <person name="Musiol E.M."/>
            <person name="Blin K."/>
            <person name="Wohlleben W."/>
            <person name="Puhler A."/>
            <person name="Weber T."/>
            <person name="Kalinowski J."/>
        </authorList>
    </citation>
    <scope>NUCLEOTIDE SEQUENCE [LARGE SCALE GENOMIC DNA]</scope>
    <source>
        <strain evidence="4">DSM 40733 / Tue 365</strain>
        <plasmid evidence="3 4">pSCO1</plasmid>
    </source>
</reference>
<evidence type="ECO:0000313" key="3">
    <source>
        <dbReference type="EMBL" id="AGS73889.1"/>
    </source>
</evidence>
<evidence type="ECO:0000256" key="1">
    <source>
        <dbReference type="SAM" id="MobiDB-lite"/>
    </source>
</evidence>
<dbReference type="Proteomes" id="UP000015423">
    <property type="component" value="Plasmid pSCO1"/>
</dbReference>
<protein>
    <submittedName>
        <fullName evidence="3">Uncharacterized protein</fullName>
    </submittedName>
</protein>
<keyword evidence="2" id="KW-0472">Membrane</keyword>
<feature type="transmembrane region" description="Helical" evidence="2">
    <location>
        <begin position="49"/>
        <end position="66"/>
    </location>
</feature>
<keyword evidence="3" id="KW-0614">Plasmid</keyword>